<dbReference type="EMBL" id="BLXT01004553">
    <property type="protein sequence ID" value="GFO14264.1"/>
    <property type="molecule type" value="Genomic_DNA"/>
</dbReference>
<protein>
    <submittedName>
        <fullName evidence="1">Uncharacterized protein</fullName>
    </submittedName>
</protein>
<dbReference type="Proteomes" id="UP000735302">
    <property type="component" value="Unassembled WGS sequence"/>
</dbReference>
<reference evidence="1 2" key="1">
    <citation type="journal article" date="2021" name="Elife">
        <title>Chloroplast acquisition without the gene transfer in kleptoplastic sea slugs, Plakobranchus ocellatus.</title>
        <authorList>
            <person name="Maeda T."/>
            <person name="Takahashi S."/>
            <person name="Yoshida T."/>
            <person name="Shimamura S."/>
            <person name="Takaki Y."/>
            <person name="Nagai Y."/>
            <person name="Toyoda A."/>
            <person name="Suzuki Y."/>
            <person name="Arimoto A."/>
            <person name="Ishii H."/>
            <person name="Satoh N."/>
            <person name="Nishiyama T."/>
            <person name="Hasebe M."/>
            <person name="Maruyama T."/>
            <person name="Minagawa J."/>
            <person name="Obokata J."/>
            <person name="Shigenobu S."/>
        </authorList>
    </citation>
    <scope>NUCLEOTIDE SEQUENCE [LARGE SCALE GENOMIC DNA]</scope>
</reference>
<keyword evidence="2" id="KW-1185">Reference proteome</keyword>
<proteinExistence type="predicted"/>
<organism evidence="1 2">
    <name type="scientific">Plakobranchus ocellatus</name>
    <dbReference type="NCBI Taxonomy" id="259542"/>
    <lineage>
        <taxon>Eukaryota</taxon>
        <taxon>Metazoa</taxon>
        <taxon>Spiralia</taxon>
        <taxon>Lophotrochozoa</taxon>
        <taxon>Mollusca</taxon>
        <taxon>Gastropoda</taxon>
        <taxon>Heterobranchia</taxon>
        <taxon>Euthyneura</taxon>
        <taxon>Panpulmonata</taxon>
        <taxon>Sacoglossa</taxon>
        <taxon>Placobranchoidea</taxon>
        <taxon>Plakobranchidae</taxon>
        <taxon>Plakobranchus</taxon>
    </lineage>
</organism>
<accession>A0AAV4B7D8</accession>
<sequence length="106" mass="12148">MVTAEDRYSSRSRRTVLETGARRVTNLFGPFPLVIRRLWDTEDVVSLVDSKVIEGMIFPGEPTSTPPSCSPSCPSDFLQRPHCVQCHDLLMKIFLWIRTSPRWRGI</sequence>
<evidence type="ECO:0000313" key="2">
    <source>
        <dbReference type="Proteomes" id="UP000735302"/>
    </source>
</evidence>
<name>A0AAV4B7D8_9GAST</name>
<comment type="caution">
    <text evidence="1">The sequence shown here is derived from an EMBL/GenBank/DDBJ whole genome shotgun (WGS) entry which is preliminary data.</text>
</comment>
<dbReference type="AlphaFoldDB" id="A0AAV4B7D8"/>
<evidence type="ECO:0000313" key="1">
    <source>
        <dbReference type="EMBL" id="GFO14264.1"/>
    </source>
</evidence>
<gene>
    <name evidence="1" type="ORF">PoB_004076900</name>
</gene>